<dbReference type="GO" id="GO:0016810">
    <property type="term" value="F:hydrolase activity, acting on carbon-nitrogen (but not peptide) bonds"/>
    <property type="evidence" value="ECO:0007669"/>
    <property type="project" value="InterPro"/>
</dbReference>
<dbReference type="InterPro" id="IPR050287">
    <property type="entry name" value="MTA/SAH_deaminase"/>
</dbReference>
<evidence type="ECO:0000313" key="4">
    <source>
        <dbReference type="EMBL" id="SFK31403.1"/>
    </source>
</evidence>
<feature type="domain" description="Amidohydrolase-related" evidence="3">
    <location>
        <begin position="54"/>
        <end position="398"/>
    </location>
</feature>
<dbReference type="AlphaFoldDB" id="A0A1I3YI10"/>
<keyword evidence="5" id="KW-1185">Reference proteome</keyword>
<dbReference type="Gene3D" id="2.30.40.10">
    <property type="entry name" value="Urease, subunit C, domain 1"/>
    <property type="match status" value="1"/>
</dbReference>
<dbReference type="Gene3D" id="3.20.20.140">
    <property type="entry name" value="Metal-dependent hydrolases"/>
    <property type="match status" value="1"/>
</dbReference>
<sequence>MALILTHAAILTMDAAHRTLLGQDIRVEAGCITAVGPGLPLAPGDSVIDCRHALVTPGLVNVHTHAATALFRGLAEDLPRDFWAGAYRVPGQERFTAADYALSLRAACAEFLLNGVTCIADRLAGMDRLAPVIEASGLRAVVGSTLTDERAAEAWAETDRLIDRFGADPARSRITTAIAPHALDSCSDALLADVSRRAEREEARVVLHVAQSAPEVAAVRARGHAGALDCLRRAGLATPRTVAAHAIYLDESEIEGWCADGIAIAHCPASNLKIEARTIPLHRYVGRVPVGLGTDWTASDNAMDMIWEARLAALVGKQSAGDPTALPVATMLRMMTVEGARVLGIDHVTGSVEVGKRADLVVWNLDRLEMAPAHDLGANLLYSASPRSVRDVMVDGAVLVRDGRLVEEEEAALVAAMRRAGWGGLPA</sequence>
<keyword evidence="2" id="KW-0378">Hydrolase</keyword>
<evidence type="ECO:0000256" key="2">
    <source>
        <dbReference type="ARBA" id="ARBA00022801"/>
    </source>
</evidence>
<comment type="similarity">
    <text evidence="1">Belongs to the metallo-dependent hydrolases superfamily. ATZ/TRZ family.</text>
</comment>
<dbReference type="Proteomes" id="UP000199473">
    <property type="component" value="Unassembled WGS sequence"/>
</dbReference>
<dbReference type="Pfam" id="PF01979">
    <property type="entry name" value="Amidohydro_1"/>
    <property type="match status" value="1"/>
</dbReference>
<reference evidence="4 5" key="1">
    <citation type="submission" date="2016-10" db="EMBL/GenBank/DDBJ databases">
        <authorList>
            <person name="de Groot N.N."/>
        </authorList>
    </citation>
    <scope>NUCLEOTIDE SEQUENCE [LARGE SCALE GENOMIC DNA]</scope>
    <source>
        <strain evidence="4 5">DSM 19981</strain>
    </source>
</reference>
<dbReference type="PANTHER" id="PTHR43794">
    <property type="entry name" value="AMINOHYDROLASE SSNA-RELATED"/>
    <property type="match status" value="1"/>
</dbReference>
<dbReference type="SUPFAM" id="SSF51556">
    <property type="entry name" value="Metallo-dependent hydrolases"/>
    <property type="match status" value="1"/>
</dbReference>
<dbReference type="PANTHER" id="PTHR43794:SF11">
    <property type="entry name" value="AMIDOHYDROLASE-RELATED DOMAIN-CONTAINING PROTEIN"/>
    <property type="match status" value="1"/>
</dbReference>
<dbReference type="STRING" id="1123062.SAMN02745775_1011334"/>
<gene>
    <name evidence="4" type="ORF">SAMN02745775_1011334</name>
</gene>
<dbReference type="SUPFAM" id="SSF51338">
    <property type="entry name" value="Composite domain of metallo-dependent hydrolases"/>
    <property type="match status" value="2"/>
</dbReference>
<organism evidence="4 5">
    <name type="scientific">Falsiroseomonas stagni DSM 19981</name>
    <dbReference type="NCBI Taxonomy" id="1123062"/>
    <lineage>
        <taxon>Bacteria</taxon>
        <taxon>Pseudomonadati</taxon>
        <taxon>Pseudomonadota</taxon>
        <taxon>Alphaproteobacteria</taxon>
        <taxon>Acetobacterales</taxon>
        <taxon>Roseomonadaceae</taxon>
        <taxon>Falsiroseomonas</taxon>
    </lineage>
</organism>
<dbReference type="InterPro" id="IPR006680">
    <property type="entry name" value="Amidohydro-rel"/>
</dbReference>
<protein>
    <submittedName>
        <fullName evidence="4">5-methylthioadenosine/S-adenosylhomocysteine deaminase</fullName>
    </submittedName>
</protein>
<dbReference type="InterPro" id="IPR011059">
    <property type="entry name" value="Metal-dep_hydrolase_composite"/>
</dbReference>
<accession>A0A1I3YI10</accession>
<evidence type="ECO:0000256" key="1">
    <source>
        <dbReference type="ARBA" id="ARBA00006745"/>
    </source>
</evidence>
<dbReference type="InterPro" id="IPR032466">
    <property type="entry name" value="Metal_Hydrolase"/>
</dbReference>
<proteinExistence type="inferred from homology"/>
<name>A0A1I3YI10_9PROT</name>
<evidence type="ECO:0000259" key="3">
    <source>
        <dbReference type="Pfam" id="PF01979"/>
    </source>
</evidence>
<evidence type="ECO:0000313" key="5">
    <source>
        <dbReference type="Proteomes" id="UP000199473"/>
    </source>
</evidence>
<dbReference type="EMBL" id="FOSQ01000001">
    <property type="protein sequence ID" value="SFK31403.1"/>
    <property type="molecule type" value="Genomic_DNA"/>
</dbReference>